<dbReference type="KEGG" id="lcd:clem_12350"/>
<keyword evidence="3" id="KW-1185">Reference proteome</keyword>
<proteinExistence type="predicted"/>
<accession>A0A222P5E9</accession>
<evidence type="ECO:0000313" key="3">
    <source>
        <dbReference type="Proteomes" id="UP000201728"/>
    </source>
</evidence>
<name>A0A222P5E9_9GAMM</name>
<dbReference type="EMBL" id="CP016397">
    <property type="protein sequence ID" value="ASQ47005.1"/>
    <property type="molecule type" value="Genomic_DNA"/>
</dbReference>
<feature type="region of interest" description="Disordered" evidence="1">
    <location>
        <begin position="61"/>
        <end position="82"/>
    </location>
</feature>
<feature type="compositionally biased region" description="Acidic residues" evidence="1">
    <location>
        <begin position="68"/>
        <end position="77"/>
    </location>
</feature>
<reference evidence="3" key="1">
    <citation type="submission" date="2016-07" db="EMBL/GenBank/DDBJ databases">
        <authorList>
            <person name="Florea S."/>
            <person name="Webb J.S."/>
            <person name="Jaromczyk J."/>
            <person name="Schardl C.L."/>
        </authorList>
    </citation>
    <scope>NUCLEOTIDE SEQUENCE [LARGE SCALE GENOMIC DNA]</scope>
    <source>
        <strain evidence="3">CDC-D5610</strain>
    </source>
</reference>
<evidence type="ECO:0000256" key="1">
    <source>
        <dbReference type="SAM" id="MobiDB-lite"/>
    </source>
</evidence>
<organism evidence="2 3">
    <name type="scientific">Legionella clemsonensis</name>
    <dbReference type="NCBI Taxonomy" id="1867846"/>
    <lineage>
        <taxon>Bacteria</taxon>
        <taxon>Pseudomonadati</taxon>
        <taxon>Pseudomonadota</taxon>
        <taxon>Gammaproteobacteria</taxon>
        <taxon>Legionellales</taxon>
        <taxon>Legionellaceae</taxon>
        <taxon>Legionella</taxon>
    </lineage>
</organism>
<evidence type="ECO:0000313" key="2">
    <source>
        <dbReference type="EMBL" id="ASQ47005.1"/>
    </source>
</evidence>
<dbReference type="RefSeq" id="WP_094091802.1">
    <property type="nucleotide sequence ID" value="NZ_CP016397.1"/>
</dbReference>
<dbReference type="Proteomes" id="UP000201728">
    <property type="component" value="Chromosome"/>
</dbReference>
<protein>
    <submittedName>
        <fullName evidence="2">Uncharacterized protein</fullName>
    </submittedName>
</protein>
<dbReference type="AlphaFoldDB" id="A0A222P5E9"/>
<sequence>MKRDPTSKKTNNFFKRGHDPRAEIIKEESMLGQLQFDKKRQEFYCGKHFDLNTKKNKLNTLESQPNVNDDETLEPTLDDMNNSAQDFKISNEMVIIQPPNFKKIHWKTKKKPLMN</sequence>
<gene>
    <name evidence="2" type="ORF">clem_12350</name>
</gene>